<feature type="transmembrane region" description="Helical" evidence="10">
    <location>
        <begin position="143"/>
        <end position="168"/>
    </location>
</feature>
<dbReference type="InterPro" id="IPR000014">
    <property type="entry name" value="PAS"/>
</dbReference>
<evidence type="ECO:0000256" key="9">
    <source>
        <dbReference type="ARBA" id="ARBA00023136"/>
    </source>
</evidence>
<proteinExistence type="predicted"/>
<dbReference type="PANTHER" id="PTHR43711:SF1">
    <property type="entry name" value="HISTIDINE KINASE 1"/>
    <property type="match status" value="1"/>
</dbReference>
<dbReference type="InterPro" id="IPR004358">
    <property type="entry name" value="Sig_transdc_His_kin-like_C"/>
</dbReference>
<dbReference type="SMART" id="SM00086">
    <property type="entry name" value="PAC"/>
    <property type="match status" value="1"/>
</dbReference>
<feature type="transmembrane region" description="Helical" evidence="10">
    <location>
        <begin position="202"/>
        <end position="219"/>
    </location>
</feature>
<dbReference type="GO" id="GO:0005509">
    <property type="term" value="F:calcium ion binding"/>
    <property type="evidence" value="ECO:0007669"/>
    <property type="project" value="UniProtKB-ARBA"/>
</dbReference>
<dbReference type="Pfam" id="PF02518">
    <property type="entry name" value="HATPase_c"/>
    <property type="match status" value="1"/>
</dbReference>
<dbReference type="AlphaFoldDB" id="A0A1G6UQ87"/>
<keyword evidence="10" id="KW-0812">Transmembrane</keyword>
<feature type="domain" description="Histidine kinase" evidence="11">
    <location>
        <begin position="446"/>
        <end position="664"/>
    </location>
</feature>
<comment type="catalytic activity">
    <reaction evidence="1">
        <text>ATP + protein L-histidine = ADP + protein N-phospho-L-histidine.</text>
        <dbReference type="EC" id="2.7.13.3"/>
    </reaction>
</comment>
<dbReference type="GO" id="GO:0005886">
    <property type="term" value="C:plasma membrane"/>
    <property type="evidence" value="ECO:0007669"/>
    <property type="project" value="UniProtKB-SubCell"/>
</dbReference>
<feature type="transmembrane region" description="Helical" evidence="10">
    <location>
        <begin position="33"/>
        <end position="49"/>
    </location>
</feature>
<dbReference type="NCBIfam" id="TIGR00229">
    <property type="entry name" value="sensory_box"/>
    <property type="match status" value="1"/>
</dbReference>
<evidence type="ECO:0000313" key="14">
    <source>
        <dbReference type="EMBL" id="SDD43459.1"/>
    </source>
</evidence>
<protein>
    <recommendedName>
        <fullName evidence="4">histidine kinase</fullName>
        <ecNumber evidence="4">2.7.13.3</ecNumber>
    </recommendedName>
</protein>
<dbReference type="STRING" id="1045774.SAMN05421872_10856"/>
<dbReference type="PROSITE" id="PS50112">
    <property type="entry name" value="PAS"/>
    <property type="match status" value="1"/>
</dbReference>
<evidence type="ECO:0000259" key="11">
    <source>
        <dbReference type="PROSITE" id="PS50109"/>
    </source>
</evidence>
<dbReference type="Pfam" id="PF00512">
    <property type="entry name" value="HisKA"/>
    <property type="match status" value="1"/>
</dbReference>
<keyword evidence="9 10" id="KW-0472">Membrane</keyword>
<keyword evidence="5" id="KW-0597">Phosphoprotein</keyword>
<keyword evidence="10" id="KW-1133">Transmembrane helix</keyword>
<dbReference type="PROSITE" id="PS50109">
    <property type="entry name" value="HIS_KIN"/>
    <property type="match status" value="1"/>
</dbReference>
<feature type="domain" description="PAC" evidence="13">
    <location>
        <begin position="376"/>
        <end position="428"/>
    </location>
</feature>
<feature type="transmembrane region" description="Helical" evidence="10">
    <location>
        <begin position="56"/>
        <end position="72"/>
    </location>
</feature>
<evidence type="ECO:0000256" key="2">
    <source>
        <dbReference type="ARBA" id="ARBA00001968"/>
    </source>
</evidence>
<evidence type="ECO:0000259" key="12">
    <source>
        <dbReference type="PROSITE" id="PS50112"/>
    </source>
</evidence>
<comment type="subcellular location">
    <subcellularLocation>
        <location evidence="3">Cell membrane</location>
    </subcellularLocation>
</comment>
<dbReference type="InterPro" id="IPR003594">
    <property type="entry name" value="HATPase_dom"/>
</dbReference>
<evidence type="ECO:0000313" key="15">
    <source>
        <dbReference type="Proteomes" id="UP000199034"/>
    </source>
</evidence>
<evidence type="ECO:0000256" key="5">
    <source>
        <dbReference type="ARBA" id="ARBA00022553"/>
    </source>
</evidence>
<evidence type="ECO:0000259" key="13">
    <source>
        <dbReference type="PROSITE" id="PS50113"/>
    </source>
</evidence>
<feature type="transmembrane region" description="Helical" evidence="10">
    <location>
        <begin position="257"/>
        <end position="278"/>
    </location>
</feature>
<dbReference type="SMART" id="SM00388">
    <property type="entry name" value="HisKA"/>
    <property type="match status" value="1"/>
</dbReference>
<dbReference type="Gene3D" id="1.10.287.130">
    <property type="match status" value="1"/>
</dbReference>
<evidence type="ECO:0000256" key="1">
    <source>
        <dbReference type="ARBA" id="ARBA00000085"/>
    </source>
</evidence>
<keyword evidence="6" id="KW-0808">Transferase</keyword>
<accession>A0A1G6UQ87</accession>
<dbReference type="GO" id="GO:0000155">
    <property type="term" value="F:phosphorelay sensor kinase activity"/>
    <property type="evidence" value="ECO:0007669"/>
    <property type="project" value="InterPro"/>
</dbReference>
<evidence type="ECO:0000256" key="4">
    <source>
        <dbReference type="ARBA" id="ARBA00012438"/>
    </source>
</evidence>
<evidence type="ECO:0000256" key="8">
    <source>
        <dbReference type="ARBA" id="ARBA00023012"/>
    </source>
</evidence>
<comment type="cofactor">
    <cofactor evidence="2">
        <name>a divalent metal cation</name>
        <dbReference type="ChEBI" id="CHEBI:60240"/>
    </cofactor>
</comment>
<dbReference type="SMART" id="SM00387">
    <property type="entry name" value="HATPase_c"/>
    <property type="match status" value="1"/>
</dbReference>
<dbReference type="Gene3D" id="3.30.450.20">
    <property type="entry name" value="PAS domain"/>
    <property type="match status" value="1"/>
</dbReference>
<evidence type="ECO:0000256" key="7">
    <source>
        <dbReference type="ARBA" id="ARBA00022777"/>
    </source>
</evidence>
<keyword evidence="8" id="KW-0902">Two-component regulatory system</keyword>
<dbReference type="SUPFAM" id="SSF47384">
    <property type="entry name" value="Homodimeric domain of signal transducing histidine kinase"/>
    <property type="match status" value="1"/>
</dbReference>
<name>A0A1G6UQ87_9ACTN</name>
<dbReference type="SUPFAM" id="SSF55874">
    <property type="entry name" value="ATPase domain of HSP90 chaperone/DNA topoisomerase II/histidine kinase"/>
    <property type="match status" value="1"/>
</dbReference>
<feature type="transmembrane region" description="Helical" evidence="10">
    <location>
        <begin position="116"/>
        <end position="137"/>
    </location>
</feature>
<keyword evidence="7" id="KW-0418">Kinase</keyword>
<feature type="transmembrane region" description="Helical" evidence="10">
    <location>
        <begin position="226"/>
        <end position="245"/>
    </location>
</feature>
<gene>
    <name evidence="14" type="ORF">SAMN05421872_10856</name>
</gene>
<dbReference type="CDD" id="cd00075">
    <property type="entry name" value="HATPase"/>
    <property type="match status" value="1"/>
</dbReference>
<evidence type="ECO:0000256" key="3">
    <source>
        <dbReference type="ARBA" id="ARBA00004236"/>
    </source>
</evidence>
<evidence type="ECO:0000256" key="10">
    <source>
        <dbReference type="SAM" id="Phobius"/>
    </source>
</evidence>
<dbReference type="Gene3D" id="3.30.565.10">
    <property type="entry name" value="Histidine kinase-like ATPase, C-terminal domain"/>
    <property type="match status" value="1"/>
</dbReference>
<dbReference type="SUPFAM" id="SSF55785">
    <property type="entry name" value="PYP-like sensor domain (PAS domain)"/>
    <property type="match status" value="1"/>
</dbReference>
<dbReference type="InterPro" id="IPR036890">
    <property type="entry name" value="HATPase_C_sf"/>
</dbReference>
<dbReference type="InterPro" id="IPR001610">
    <property type="entry name" value="PAC"/>
</dbReference>
<organism evidence="14 15">
    <name type="scientific">Nocardioides lianchengensis</name>
    <dbReference type="NCBI Taxonomy" id="1045774"/>
    <lineage>
        <taxon>Bacteria</taxon>
        <taxon>Bacillati</taxon>
        <taxon>Actinomycetota</taxon>
        <taxon>Actinomycetes</taxon>
        <taxon>Propionibacteriales</taxon>
        <taxon>Nocardioidaceae</taxon>
        <taxon>Nocardioides</taxon>
    </lineage>
</organism>
<dbReference type="InterPro" id="IPR035965">
    <property type="entry name" value="PAS-like_dom_sf"/>
</dbReference>
<dbReference type="InterPro" id="IPR050736">
    <property type="entry name" value="Sensor_HK_Regulatory"/>
</dbReference>
<dbReference type="EC" id="2.7.13.3" evidence="4"/>
<dbReference type="InterPro" id="IPR000700">
    <property type="entry name" value="PAS-assoc_C"/>
</dbReference>
<dbReference type="FunFam" id="1.10.287.130:FF:000001">
    <property type="entry name" value="Two-component sensor histidine kinase"/>
    <property type="match status" value="1"/>
</dbReference>
<feature type="domain" description="PAS" evidence="12">
    <location>
        <begin position="293"/>
        <end position="348"/>
    </location>
</feature>
<sequence>MTRSSGVRVALLVVAVGLFGAAAVWGAPDDGRVIGIWPVGLATGAALLARGRQVPLVILAVGLLAFVEITVNRPTGVAAGYAVGIAVETAVVRWILKRGRPGPLTLRSDLDLRIYFLASIVGGAVAAVTGLVTAALADWGRPGTVALALGTAHLASQLCVIPLFALLPDHGPSAGPLERVLQWISIAVVTPLVFLPHDFPSLVFLAVPILAWSAFRMAPFEALLQMVAVLAFAIGMTTVGWGPFADVPSEYGMSVDARGIVLATYAATCAFIVVPLMLRAGVHLVTARDAAAERDRMRNVVDGTQGVAIIGTDDLGRITLFNPGAERLLGYSREEVLGLPTRMFHSEESIARKADELGVDPDHASVARAIMDRDLVATEMGFLRKDGEERSHAMTLSQIADERGHVIGYVSTSEDVTERLHTQNALEEAVQRLREVDAVKDAFVSSVSHELRTPITSILGYLEMLEDGSYGDLSPLQRDAVRRVSSNSDRLLGLIDDLLTLSRVQDSGLSGERAFDLRSVVEAGYAVVLPVLKSRRLQMGLDLPEEPVPFLGDRDLMERVVVNLVGNAVKFTPDGGRVAVGLAVLGDFAQLDVADTGIGIPVSEQPKLFTRFFRSELAQKNAIQGSGLGLSIVRGIVEKHGGSVAVTSEAGEGTTFHVRLPVVT</sequence>
<dbReference type="EMBL" id="FMZM01000008">
    <property type="protein sequence ID" value="SDD43459.1"/>
    <property type="molecule type" value="Genomic_DNA"/>
</dbReference>
<dbReference type="InterPro" id="IPR003661">
    <property type="entry name" value="HisK_dim/P_dom"/>
</dbReference>
<dbReference type="PRINTS" id="PR00344">
    <property type="entry name" value="BCTRLSENSOR"/>
</dbReference>
<dbReference type="Pfam" id="PF13426">
    <property type="entry name" value="PAS_9"/>
    <property type="match status" value="1"/>
</dbReference>
<reference evidence="15" key="1">
    <citation type="submission" date="2016-10" db="EMBL/GenBank/DDBJ databases">
        <authorList>
            <person name="Varghese N."/>
            <person name="Submissions S."/>
        </authorList>
    </citation>
    <scope>NUCLEOTIDE SEQUENCE [LARGE SCALE GENOMIC DNA]</scope>
    <source>
        <strain evidence="15">CGMCC 4.6858</strain>
    </source>
</reference>
<dbReference type="SMART" id="SM00091">
    <property type="entry name" value="PAS"/>
    <property type="match status" value="1"/>
</dbReference>
<dbReference type="InterPro" id="IPR036097">
    <property type="entry name" value="HisK_dim/P_sf"/>
</dbReference>
<dbReference type="PANTHER" id="PTHR43711">
    <property type="entry name" value="TWO-COMPONENT HISTIDINE KINASE"/>
    <property type="match status" value="1"/>
</dbReference>
<dbReference type="CDD" id="cd00130">
    <property type="entry name" value="PAS"/>
    <property type="match status" value="1"/>
</dbReference>
<dbReference type="PROSITE" id="PS50113">
    <property type="entry name" value="PAC"/>
    <property type="match status" value="1"/>
</dbReference>
<dbReference type="FunFam" id="3.30.565.10:FF:000006">
    <property type="entry name" value="Sensor histidine kinase WalK"/>
    <property type="match status" value="1"/>
</dbReference>
<dbReference type="InterPro" id="IPR005467">
    <property type="entry name" value="His_kinase_dom"/>
</dbReference>
<evidence type="ECO:0000256" key="6">
    <source>
        <dbReference type="ARBA" id="ARBA00022679"/>
    </source>
</evidence>
<keyword evidence="15" id="KW-1185">Reference proteome</keyword>
<dbReference type="Proteomes" id="UP000199034">
    <property type="component" value="Unassembled WGS sequence"/>
</dbReference>
<dbReference type="CDD" id="cd00082">
    <property type="entry name" value="HisKA"/>
    <property type="match status" value="1"/>
</dbReference>